<dbReference type="InterPro" id="IPR002076">
    <property type="entry name" value="ELO_fam"/>
</dbReference>
<keyword evidence="5 10" id="KW-0276">Fatty acid metabolism</keyword>
<dbReference type="GO" id="GO:0009922">
    <property type="term" value="F:fatty acid elongase activity"/>
    <property type="evidence" value="ECO:0007669"/>
    <property type="project" value="UniProtKB-EC"/>
</dbReference>
<comment type="caution">
    <text evidence="11">The sequence shown here is derived from an EMBL/GenBank/DDBJ whole genome shotgun (WGS) entry which is preliminary data.</text>
</comment>
<dbReference type="Pfam" id="PF01151">
    <property type="entry name" value="ELO"/>
    <property type="match status" value="1"/>
</dbReference>
<dbReference type="GO" id="GO:0019367">
    <property type="term" value="P:fatty acid elongation, saturated fatty acid"/>
    <property type="evidence" value="ECO:0007669"/>
    <property type="project" value="TreeGrafter"/>
</dbReference>
<protein>
    <recommendedName>
        <fullName evidence="10">Elongation of very long chain fatty acids protein</fullName>
        <ecNumber evidence="10">2.3.1.199</ecNumber>
    </recommendedName>
    <alternativeName>
        <fullName evidence="10">Very-long-chain 3-oxoacyl-CoA synthase</fullName>
    </alternativeName>
</protein>
<comment type="similarity">
    <text evidence="10">Belongs to the ELO family.</text>
</comment>
<dbReference type="GO" id="GO:0034625">
    <property type="term" value="P:fatty acid elongation, monounsaturated fatty acid"/>
    <property type="evidence" value="ECO:0007669"/>
    <property type="project" value="TreeGrafter"/>
</dbReference>
<evidence type="ECO:0000256" key="4">
    <source>
        <dbReference type="ARBA" id="ARBA00022692"/>
    </source>
</evidence>
<keyword evidence="7 10" id="KW-0443">Lipid metabolism</keyword>
<keyword evidence="6 10" id="KW-1133">Transmembrane helix</keyword>
<feature type="transmembrane region" description="Helical" evidence="10">
    <location>
        <begin position="50"/>
        <end position="66"/>
    </location>
</feature>
<dbReference type="InterPro" id="IPR030457">
    <property type="entry name" value="ELO_CS"/>
</dbReference>
<evidence type="ECO:0000256" key="3">
    <source>
        <dbReference type="ARBA" id="ARBA00022679"/>
    </source>
</evidence>
<dbReference type="GO" id="GO:0030148">
    <property type="term" value="P:sphingolipid biosynthetic process"/>
    <property type="evidence" value="ECO:0007669"/>
    <property type="project" value="TreeGrafter"/>
</dbReference>
<reference evidence="11" key="2">
    <citation type="journal article" date="2023" name="Science">
        <title>Genomic signatures of disease resistance in endangered staghorn corals.</title>
        <authorList>
            <person name="Vollmer S.V."/>
            <person name="Selwyn J.D."/>
            <person name="Despard B.A."/>
            <person name="Roesel C.L."/>
        </authorList>
    </citation>
    <scope>NUCLEOTIDE SEQUENCE</scope>
    <source>
        <strain evidence="11">K2</strain>
    </source>
</reference>
<dbReference type="GO" id="GO:0042761">
    <property type="term" value="P:very long-chain fatty acid biosynthetic process"/>
    <property type="evidence" value="ECO:0007669"/>
    <property type="project" value="TreeGrafter"/>
</dbReference>
<evidence type="ECO:0000256" key="5">
    <source>
        <dbReference type="ARBA" id="ARBA00022832"/>
    </source>
</evidence>
<evidence type="ECO:0000256" key="2">
    <source>
        <dbReference type="ARBA" id="ARBA00022516"/>
    </source>
</evidence>
<evidence type="ECO:0000256" key="9">
    <source>
        <dbReference type="ARBA" id="ARBA00023160"/>
    </source>
</evidence>
<dbReference type="PANTHER" id="PTHR11157:SF126">
    <property type="entry name" value="ELONGATION OF VERY LONG CHAIN FATTY ACIDS PROTEIN"/>
    <property type="match status" value="1"/>
</dbReference>
<dbReference type="GO" id="GO:0005789">
    <property type="term" value="C:endoplasmic reticulum membrane"/>
    <property type="evidence" value="ECO:0007669"/>
    <property type="project" value="TreeGrafter"/>
</dbReference>
<sequence>MNLSDPKTADWPLVASPWPTVSFVAAYLFIVKVGPKIMETRNAYSLREVLLVYNFSLVLLSAWMTYESIASAMDIPNFNFVCQSIPYIRGDEKRNRLARVIYVYWLSKFVEALETIFFILRKKNTQVSFLHVYHHTTMFFIGWAGAKWLPAFFGTAMNSFVHTVMYAYYGLSSIGPHMRPYLWWKHYITKLQLVSATSVLSNASWFAYVTDMF</sequence>
<evidence type="ECO:0000256" key="7">
    <source>
        <dbReference type="ARBA" id="ARBA00023098"/>
    </source>
</evidence>
<dbReference type="EC" id="2.3.1.199" evidence="10"/>
<accession>A0AAD9V903</accession>
<evidence type="ECO:0000256" key="10">
    <source>
        <dbReference type="RuleBase" id="RU361115"/>
    </source>
</evidence>
<keyword evidence="12" id="KW-1185">Reference proteome</keyword>
<keyword evidence="3 10" id="KW-0808">Transferase</keyword>
<feature type="transmembrane region" description="Helical" evidence="10">
    <location>
        <begin position="101"/>
        <end position="120"/>
    </location>
</feature>
<comment type="catalytic activity">
    <reaction evidence="10">
        <text>a very-long-chain acyl-CoA + malonyl-CoA + H(+) = a very-long-chain 3-oxoacyl-CoA + CO2 + CoA</text>
        <dbReference type="Rhea" id="RHEA:32727"/>
        <dbReference type="ChEBI" id="CHEBI:15378"/>
        <dbReference type="ChEBI" id="CHEBI:16526"/>
        <dbReference type="ChEBI" id="CHEBI:57287"/>
        <dbReference type="ChEBI" id="CHEBI:57384"/>
        <dbReference type="ChEBI" id="CHEBI:90725"/>
        <dbReference type="ChEBI" id="CHEBI:90736"/>
        <dbReference type="EC" id="2.3.1.199"/>
    </reaction>
</comment>
<evidence type="ECO:0000256" key="6">
    <source>
        <dbReference type="ARBA" id="ARBA00022989"/>
    </source>
</evidence>
<proteinExistence type="inferred from homology"/>
<keyword evidence="2 10" id="KW-0444">Lipid biosynthesis</keyword>
<dbReference type="PANTHER" id="PTHR11157">
    <property type="entry name" value="FATTY ACID ACYL TRANSFERASE-RELATED"/>
    <property type="match status" value="1"/>
</dbReference>
<feature type="transmembrane region" description="Helical" evidence="10">
    <location>
        <begin position="127"/>
        <end position="146"/>
    </location>
</feature>
<gene>
    <name evidence="11" type="ORF">P5673_010833</name>
</gene>
<dbReference type="PROSITE" id="PS01188">
    <property type="entry name" value="ELO"/>
    <property type="match status" value="1"/>
</dbReference>
<evidence type="ECO:0000313" key="11">
    <source>
        <dbReference type="EMBL" id="KAK2565669.1"/>
    </source>
</evidence>
<dbReference type="GO" id="GO:0034626">
    <property type="term" value="P:fatty acid elongation, polyunsaturated fatty acid"/>
    <property type="evidence" value="ECO:0007669"/>
    <property type="project" value="TreeGrafter"/>
</dbReference>
<keyword evidence="8 10" id="KW-0472">Membrane</keyword>
<evidence type="ECO:0000256" key="8">
    <source>
        <dbReference type="ARBA" id="ARBA00023136"/>
    </source>
</evidence>
<reference evidence="11" key="1">
    <citation type="journal article" date="2023" name="G3 (Bethesda)">
        <title>Whole genome assembly and annotation of the endangered Caribbean coral Acropora cervicornis.</title>
        <authorList>
            <person name="Selwyn J.D."/>
            <person name="Vollmer S.V."/>
        </authorList>
    </citation>
    <scope>NUCLEOTIDE SEQUENCE</scope>
    <source>
        <strain evidence="11">K2</strain>
    </source>
</reference>
<evidence type="ECO:0000256" key="1">
    <source>
        <dbReference type="ARBA" id="ARBA00004141"/>
    </source>
</evidence>
<dbReference type="Proteomes" id="UP001249851">
    <property type="component" value="Unassembled WGS sequence"/>
</dbReference>
<name>A0AAD9V903_ACRCE</name>
<dbReference type="EMBL" id="JARQWQ010000019">
    <property type="protein sequence ID" value="KAK2565669.1"/>
    <property type="molecule type" value="Genomic_DNA"/>
</dbReference>
<comment type="caution">
    <text evidence="10">Lacks conserved residue(s) required for the propagation of feature annotation.</text>
</comment>
<dbReference type="AlphaFoldDB" id="A0AAD9V903"/>
<organism evidence="11 12">
    <name type="scientific">Acropora cervicornis</name>
    <name type="common">Staghorn coral</name>
    <dbReference type="NCBI Taxonomy" id="6130"/>
    <lineage>
        <taxon>Eukaryota</taxon>
        <taxon>Metazoa</taxon>
        <taxon>Cnidaria</taxon>
        <taxon>Anthozoa</taxon>
        <taxon>Hexacorallia</taxon>
        <taxon>Scleractinia</taxon>
        <taxon>Astrocoeniina</taxon>
        <taxon>Acroporidae</taxon>
        <taxon>Acropora</taxon>
    </lineage>
</organism>
<evidence type="ECO:0000313" key="12">
    <source>
        <dbReference type="Proteomes" id="UP001249851"/>
    </source>
</evidence>
<feature type="transmembrane region" description="Helical" evidence="10">
    <location>
        <begin position="12"/>
        <end position="30"/>
    </location>
</feature>
<keyword evidence="4 10" id="KW-0812">Transmembrane</keyword>
<keyword evidence="9 10" id="KW-0275">Fatty acid biosynthesis</keyword>
<comment type="subcellular location">
    <subcellularLocation>
        <location evidence="1">Membrane</location>
        <topology evidence="1">Multi-pass membrane protein</topology>
    </subcellularLocation>
</comment>